<evidence type="ECO:0000256" key="1">
    <source>
        <dbReference type="SAM" id="MobiDB-lite"/>
    </source>
</evidence>
<sequence>MSETHLGAAMAGGNPSQGRSDHDLYETPPAATLALINWLGPALPAKVWEIACGNHHITNVLRGHGCEVFENDLIARGDHVVSDYLASSAADAPFSPLAIITNPPWDQASAFIEHSLLVHQPRFMALLLKAQFFHNRAGVKLSGNPLTRPTHILPVSFRLDFRGRRNPAMDCTWFVWAPDLVDSHPRFEALARPV</sequence>
<comment type="caution">
    <text evidence="2">The sequence shown here is derived from an EMBL/GenBank/DDBJ whole genome shotgun (WGS) entry which is preliminary data.</text>
</comment>
<dbReference type="SUPFAM" id="SSF53335">
    <property type="entry name" value="S-adenosyl-L-methionine-dependent methyltransferases"/>
    <property type="match status" value="1"/>
</dbReference>
<evidence type="ECO:0000313" key="3">
    <source>
        <dbReference type="Proteomes" id="UP000245086"/>
    </source>
</evidence>
<dbReference type="RefSeq" id="WP_108986022.1">
    <property type="nucleotide sequence ID" value="NZ_BFBR01000010.1"/>
</dbReference>
<dbReference type="EMBL" id="BFBR01000010">
    <property type="protein sequence ID" value="GBF59127.1"/>
    <property type="molecule type" value="Genomic_DNA"/>
</dbReference>
<proteinExistence type="predicted"/>
<dbReference type="InterPro" id="IPR029063">
    <property type="entry name" value="SAM-dependent_MTases_sf"/>
</dbReference>
<dbReference type="AlphaFoldDB" id="A0A2P2EDJ2"/>
<reference evidence="2 3" key="1">
    <citation type="journal article" date="2018" name="Genome Announc.">
        <title>Draft Genome Sequence of "Candidatus Phycosocius bacilliformis," an Alphaproteobacterial Ectosymbiont of the Hydrocarbon-Producing Green Alga Botryococcus braunii.</title>
        <authorList>
            <person name="Tanabe Y."/>
            <person name="Yamaguchi H."/>
            <person name="Watanabe M.M."/>
        </authorList>
    </citation>
    <scope>NUCLEOTIDE SEQUENCE [LARGE SCALE GENOMIC DNA]</scope>
    <source>
        <strain evidence="2 3">BOTRYCO-2</strain>
    </source>
</reference>
<name>A0A2P2EDJ2_9PROT</name>
<evidence type="ECO:0000313" key="2">
    <source>
        <dbReference type="EMBL" id="GBF59127.1"/>
    </source>
</evidence>
<evidence type="ECO:0008006" key="4">
    <source>
        <dbReference type="Google" id="ProtNLM"/>
    </source>
</evidence>
<protein>
    <recommendedName>
        <fullName evidence="4">SAM-dependent methyltransferase</fullName>
    </recommendedName>
</protein>
<accession>A0A2P2EDJ2</accession>
<feature type="region of interest" description="Disordered" evidence="1">
    <location>
        <begin position="1"/>
        <end position="23"/>
    </location>
</feature>
<dbReference type="OrthoDB" id="1079385at2"/>
<dbReference type="Proteomes" id="UP000245086">
    <property type="component" value="Unassembled WGS sequence"/>
</dbReference>
<gene>
    <name evidence="2" type="ORF">PbB2_02819</name>
</gene>
<organism evidence="2 3">
    <name type="scientific">Candidatus Phycosocius bacilliformis</name>
    <dbReference type="NCBI Taxonomy" id="1445552"/>
    <lineage>
        <taxon>Bacteria</taxon>
        <taxon>Pseudomonadati</taxon>
        <taxon>Pseudomonadota</taxon>
        <taxon>Alphaproteobacteria</taxon>
        <taxon>Caulobacterales</taxon>
        <taxon>Caulobacterales incertae sedis</taxon>
        <taxon>Candidatus Phycosocius</taxon>
    </lineage>
</organism>
<keyword evidence="3" id="KW-1185">Reference proteome</keyword>